<name>A0A2G5UYL8_9PELO</name>
<reference evidence="2" key="1">
    <citation type="submission" date="2017-10" db="EMBL/GenBank/DDBJ databases">
        <title>Rapid genome shrinkage in a self-fertile nematode reveals novel sperm competition proteins.</title>
        <authorList>
            <person name="Yin D."/>
            <person name="Schwarz E.M."/>
            <person name="Thomas C.G."/>
            <person name="Felde R.L."/>
            <person name="Korf I.F."/>
            <person name="Cutter A.D."/>
            <person name="Schartner C.M."/>
            <person name="Ralston E.J."/>
            <person name="Meyer B.J."/>
            <person name="Haag E.S."/>
        </authorList>
    </citation>
    <scope>NUCLEOTIDE SEQUENCE [LARGE SCALE GENOMIC DNA]</scope>
    <source>
        <strain evidence="2">JU1422</strain>
    </source>
</reference>
<dbReference type="PANTHER" id="PTHR12904">
    <property type="match status" value="1"/>
</dbReference>
<dbReference type="AlphaFoldDB" id="A0A2G5UYL8"/>
<keyword evidence="2" id="KW-1185">Reference proteome</keyword>
<organism evidence="1 2">
    <name type="scientific">Caenorhabditis nigoni</name>
    <dbReference type="NCBI Taxonomy" id="1611254"/>
    <lineage>
        <taxon>Eukaryota</taxon>
        <taxon>Metazoa</taxon>
        <taxon>Ecdysozoa</taxon>
        <taxon>Nematoda</taxon>
        <taxon>Chromadorea</taxon>
        <taxon>Rhabditida</taxon>
        <taxon>Rhabditina</taxon>
        <taxon>Rhabditomorpha</taxon>
        <taxon>Rhabditoidea</taxon>
        <taxon>Rhabditidae</taxon>
        <taxon>Peloderinae</taxon>
        <taxon>Caenorhabditis</taxon>
    </lineage>
</organism>
<dbReference type="Gene3D" id="3.80.10.10">
    <property type="entry name" value="Ribonuclease Inhibitor"/>
    <property type="match status" value="1"/>
</dbReference>
<dbReference type="EMBL" id="PDUG01000002">
    <property type="protein sequence ID" value="PIC44599.1"/>
    <property type="molecule type" value="Genomic_DNA"/>
</dbReference>
<dbReference type="InterPro" id="IPR016024">
    <property type="entry name" value="ARM-type_fold"/>
</dbReference>
<accession>A0A2G5UYL8</accession>
<dbReference type="SUPFAM" id="SSF52047">
    <property type="entry name" value="RNI-like"/>
    <property type="match status" value="1"/>
</dbReference>
<evidence type="ECO:0000313" key="2">
    <source>
        <dbReference type="Proteomes" id="UP000230233"/>
    </source>
</evidence>
<dbReference type="InterPro" id="IPR032675">
    <property type="entry name" value="LRR_dom_sf"/>
</dbReference>
<comment type="caution">
    <text evidence="1">The sequence shown here is derived from an EMBL/GenBank/DDBJ whole genome shotgun (WGS) entry which is preliminary data.</text>
</comment>
<dbReference type="GO" id="GO:0031462">
    <property type="term" value="C:Cul2-RING ubiquitin ligase complex"/>
    <property type="evidence" value="ECO:0007669"/>
    <property type="project" value="TreeGrafter"/>
</dbReference>
<proteinExistence type="predicted"/>
<sequence>MLFPTLYQLAAKSVAQQIHNDNYPLDFHLDRKSSNRVFRELLKLDPKNIEKLKTHKNQLSTLTQLDLRKCRIDKKGVLNLKNFKLNALEFGDLYHLKKEYPDPTNIHGIDIVSLLEKTLNENTQEKMVHLGFSGKEEIEIFDWEEKVCELLPSLQSININYKIFGERCQFSNFCVSFLNLRVLDISSAKGLSTLEGIKNLKHLQKLVMRNVRIEDRDGYKELPELKNLRFLDVSGEQGYFYVTVIRSLLAAEVRMQNLEFLDCSMTYVEERELREFVDHHSKLKTVVAISTQCNNSYIPTVDLLNFNSPDSTMKSLEYTITNDRNDLADRCVEHIYRKLNTNHRQLNDSEISGFLNALRYALRESKDERIEYKAIESFVRSSFFETKRFFNSFRLEIPGIVELIFKSWEHLRCSEFQTKTALSMILTVFKRMVNCLRMGKMLNHDKLLRFIMEKTVEISCQYTEHFRKGALLLIDVIRAMSVDKYKVMCNNKKVIKGLFEIAHALFKKEPSLYQQVIELIASYLNEASEDTLKYLASNCEAVEKCYEQFMIIIFQSPTKNSLENLSNLVARLSTVINLNDPDEKTLAFLSCSIFSILLAKNLIENREYANTLLEEFNDNFDLSNFVHSLGKNTRN</sequence>
<gene>
    <name evidence="1" type="primary">Cnig_chr_II.g4913</name>
    <name evidence="1" type="ORF">B9Z55_004913</name>
</gene>
<protein>
    <submittedName>
        <fullName evidence="1">Uncharacterized protein</fullName>
    </submittedName>
</protein>
<dbReference type="OrthoDB" id="676979at2759"/>
<dbReference type="Proteomes" id="UP000230233">
    <property type="component" value="Chromosome II"/>
</dbReference>
<dbReference type="InterPro" id="IPR051341">
    <property type="entry name" value="Zyg-11_UBL_adapter"/>
</dbReference>
<evidence type="ECO:0000313" key="1">
    <source>
        <dbReference type="EMBL" id="PIC44599.1"/>
    </source>
</evidence>
<dbReference type="SUPFAM" id="SSF48371">
    <property type="entry name" value="ARM repeat"/>
    <property type="match status" value="1"/>
</dbReference>
<dbReference type="PANTHER" id="PTHR12904:SF28">
    <property type="entry name" value="ATP SYNTHASE SUBUNIT ALPHA-RELATED"/>
    <property type="match status" value="1"/>
</dbReference>